<gene>
    <name evidence="2" type="ORF">ECRASSUSDP1_LOCUS27592</name>
</gene>
<organism evidence="2 3">
    <name type="scientific">Euplotes crassus</name>
    <dbReference type="NCBI Taxonomy" id="5936"/>
    <lineage>
        <taxon>Eukaryota</taxon>
        <taxon>Sar</taxon>
        <taxon>Alveolata</taxon>
        <taxon>Ciliophora</taxon>
        <taxon>Intramacronucleata</taxon>
        <taxon>Spirotrichea</taxon>
        <taxon>Hypotrichia</taxon>
        <taxon>Euplotida</taxon>
        <taxon>Euplotidae</taxon>
        <taxon>Moneuplotes</taxon>
    </lineage>
</organism>
<dbReference type="InterPro" id="IPR011992">
    <property type="entry name" value="EF-hand-dom_pair"/>
</dbReference>
<sequence length="756" mass="86525">MNVGNHSTPFLILAIDTGSSDSSSKQNLYLYPGDDVKMKAVEFCATYNLSNEAVPIIVNHVKSVLDQHQKKLDDINSTPSWQQSSMARIDDSKLAQAQSEGEKRESCYNPKMQRNIDLHSPSSLFESSDKKPSRMATINEDLLESQQNSSAKKTRNNEDLKDVAEFGSPNPQNSSEMSSMTNILGSKGPGSSVKSARHSARKNIGSRIAKKTKKIDHTRSSQDWIASPTDNYLKAFKKSIKTTRAYKTKKSKTRKKANIVKKGLPFGSLKKFSVNYDSKDISYQGASCENVFQRQVNKRRKSRQSLVNKYKKRNNSVTCSFKPTINSHSKFIIEDKSYRSLERDYSDKDVSQNGSQTCKNAYDKNITKQRIIGKVYKENIPTNQKKNIERECTFKPKLNKLSRKIVKSIRGDSLSSRKSGSGSRTSKEIFNKLYEDSKEHKKRLELMTKKAQKSSPNFKPEISTSRTTKSKDNNKRSFLCPKQFEKFRKEGCKSRYGMAKPFHKHTNIRNKRSPSGSNSRSISKTINDLFIKDSRVNTSRIINGECKRIYQDSKIKFTKYLNRKRTAHPTTHQRSKSSKIMQKIRAKRCKELFDKLDSDKDGLISSEKIDILQVSNEIIDIITPFLLEIEDKQLELDYSQFYTMIIQFGKSLNIDEKNALFGRARAVNRNTDATSTFLYPSESHTLDSHKGLSNTSHKNITAEKPKEKESYKRPLNMEKVARELKKCSSKPSILEYSSRNRKINKFFTGARKKFKM</sequence>
<reference evidence="2" key="1">
    <citation type="submission" date="2023-07" db="EMBL/GenBank/DDBJ databases">
        <authorList>
            <consortium name="AG Swart"/>
            <person name="Singh M."/>
            <person name="Singh A."/>
            <person name="Seah K."/>
            <person name="Emmerich C."/>
        </authorList>
    </citation>
    <scope>NUCLEOTIDE SEQUENCE</scope>
    <source>
        <strain evidence="2">DP1</strain>
    </source>
</reference>
<proteinExistence type="predicted"/>
<dbReference type="PANTHER" id="PTHR35381:SF1">
    <property type="entry name" value="EF-HAND DOMAIN-CONTAINING PROTEIN"/>
    <property type="match status" value="1"/>
</dbReference>
<dbReference type="AlphaFoldDB" id="A0AAD1Y6E1"/>
<protein>
    <recommendedName>
        <fullName evidence="4">EF-hand domain-containing protein</fullName>
    </recommendedName>
</protein>
<dbReference type="Proteomes" id="UP001295684">
    <property type="component" value="Unassembled WGS sequence"/>
</dbReference>
<comment type="caution">
    <text evidence="2">The sequence shown here is derived from an EMBL/GenBank/DDBJ whole genome shotgun (WGS) entry which is preliminary data.</text>
</comment>
<feature type="compositionally biased region" description="Polar residues" evidence="1">
    <location>
        <begin position="75"/>
        <end position="86"/>
    </location>
</feature>
<evidence type="ECO:0008006" key="4">
    <source>
        <dbReference type="Google" id="ProtNLM"/>
    </source>
</evidence>
<feature type="compositionally biased region" description="Polar residues" evidence="1">
    <location>
        <begin position="169"/>
        <end position="184"/>
    </location>
</feature>
<feature type="region of interest" description="Disordered" evidence="1">
    <location>
        <begin position="449"/>
        <end position="476"/>
    </location>
</feature>
<evidence type="ECO:0000256" key="1">
    <source>
        <dbReference type="SAM" id="MobiDB-lite"/>
    </source>
</evidence>
<dbReference type="SUPFAM" id="SSF47473">
    <property type="entry name" value="EF-hand"/>
    <property type="match status" value="1"/>
</dbReference>
<evidence type="ECO:0000313" key="2">
    <source>
        <dbReference type="EMBL" id="CAI2385993.1"/>
    </source>
</evidence>
<feature type="compositionally biased region" description="Basic and acidic residues" evidence="1">
    <location>
        <begin position="155"/>
        <end position="164"/>
    </location>
</feature>
<feature type="compositionally biased region" description="Polar residues" evidence="1">
    <location>
        <begin position="453"/>
        <end position="467"/>
    </location>
</feature>
<feature type="compositionally biased region" description="Basic and acidic residues" evidence="1">
    <location>
        <begin position="700"/>
        <end position="710"/>
    </location>
</feature>
<dbReference type="EMBL" id="CAMPGE010028473">
    <property type="protein sequence ID" value="CAI2385993.1"/>
    <property type="molecule type" value="Genomic_DNA"/>
</dbReference>
<dbReference type="PANTHER" id="PTHR35381">
    <property type="entry name" value="EF-HAND DOMAIN-CONTAINING PROTEIN"/>
    <property type="match status" value="1"/>
</dbReference>
<keyword evidence="3" id="KW-1185">Reference proteome</keyword>
<evidence type="ECO:0000313" key="3">
    <source>
        <dbReference type="Proteomes" id="UP001295684"/>
    </source>
</evidence>
<accession>A0AAD1Y6E1</accession>
<name>A0AAD1Y6E1_EUPCR</name>
<feature type="region of interest" description="Disordered" evidence="1">
    <location>
        <begin position="688"/>
        <end position="710"/>
    </location>
</feature>
<feature type="region of interest" description="Disordered" evidence="1">
    <location>
        <begin position="75"/>
        <end position="201"/>
    </location>
</feature>